<keyword evidence="2" id="KW-1185">Reference proteome</keyword>
<name>A0A1I5J3H2_9ACTN</name>
<evidence type="ECO:0000313" key="2">
    <source>
        <dbReference type="Proteomes" id="UP000183413"/>
    </source>
</evidence>
<organism evidence="1 2">
    <name type="scientific">Actinomadura madurae</name>
    <dbReference type="NCBI Taxonomy" id="1993"/>
    <lineage>
        <taxon>Bacteria</taxon>
        <taxon>Bacillati</taxon>
        <taxon>Actinomycetota</taxon>
        <taxon>Actinomycetes</taxon>
        <taxon>Streptosporangiales</taxon>
        <taxon>Thermomonosporaceae</taxon>
        <taxon>Actinomadura</taxon>
    </lineage>
</organism>
<dbReference type="AlphaFoldDB" id="A0A1I5J3H2"/>
<dbReference type="InParanoid" id="A0A1I5J3H2"/>
<dbReference type="RefSeq" id="WP_021593913.1">
    <property type="nucleotide sequence ID" value="NZ_CP083237.1"/>
</dbReference>
<dbReference type="EMBL" id="FOVH01000008">
    <property type="protein sequence ID" value="SFO67189.1"/>
    <property type="molecule type" value="Genomic_DNA"/>
</dbReference>
<dbReference type="GeneID" id="99655510"/>
<evidence type="ECO:0000313" key="1">
    <source>
        <dbReference type="EMBL" id="SFO67189.1"/>
    </source>
</evidence>
<proteinExistence type="predicted"/>
<gene>
    <name evidence="1" type="ORF">SAMN04489713_108275</name>
</gene>
<dbReference type="Proteomes" id="UP000183413">
    <property type="component" value="Unassembled WGS sequence"/>
</dbReference>
<sequence length="45" mass="4279">MRVVIVDGFRGTASQAALSEVITGAGQGAAVASLPTSAGGFRSGG</sequence>
<accession>A0A1I5J3H2</accession>
<dbReference type="STRING" id="1993.SAMN04489713_108275"/>
<protein>
    <submittedName>
        <fullName evidence="1">Uncharacterized protein</fullName>
    </submittedName>
</protein>
<reference evidence="1 2" key="1">
    <citation type="submission" date="2016-10" db="EMBL/GenBank/DDBJ databases">
        <authorList>
            <person name="de Groot N.N."/>
        </authorList>
    </citation>
    <scope>NUCLEOTIDE SEQUENCE [LARGE SCALE GENOMIC DNA]</scope>
    <source>
        <strain evidence="1 2">DSM 43067</strain>
    </source>
</reference>